<dbReference type="Proteomes" id="UP000007798">
    <property type="component" value="Unassembled WGS sequence"/>
</dbReference>
<feature type="transmembrane region" description="Helical" evidence="1">
    <location>
        <begin position="131"/>
        <end position="151"/>
    </location>
</feature>
<evidence type="ECO:0000256" key="1">
    <source>
        <dbReference type="SAM" id="Phobius"/>
    </source>
</evidence>
<sequence>MSQPPQRRNLQYRWTGEGSRNPQDVEQQEEVIILITPEMMQAFIRHVYIIALVFVMFSAITWIVASGTRFSVTQAWPVPAYVWIICAFVCMSILCCCPMTRFIFPINWILTVLLVFFITLYGMYLEESVPFSVLLASLAIAFVLMILLHVCGACCPQVFLPNLICTGCTMLLGFVVLFVLGIIYLVNKRLDILLGFCVLLLIMVIVLVPFHAQLIHGRFEFVPIKDALGCAENFYVHFVLLLYCLCYFYAYDKYHKSKTTTLPTNSTASR</sequence>
<dbReference type="EMBL" id="CH963920">
    <property type="protein sequence ID" value="EDW77507.1"/>
    <property type="molecule type" value="Genomic_DNA"/>
</dbReference>
<protein>
    <submittedName>
        <fullName evidence="2">Uncharacterized protein</fullName>
    </submittedName>
</protein>
<keyword evidence="1" id="KW-0812">Transmembrane</keyword>
<dbReference type="KEGG" id="dwi:6643923"/>
<feature type="transmembrane region" description="Helical" evidence="1">
    <location>
        <begin position="233"/>
        <end position="251"/>
    </location>
</feature>
<organism evidence="2 3">
    <name type="scientific">Drosophila willistoni</name>
    <name type="common">Fruit fly</name>
    <dbReference type="NCBI Taxonomy" id="7260"/>
    <lineage>
        <taxon>Eukaryota</taxon>
        <taxon>Metazoa</taxon>
        <taxon>Ecdysozoa</taxon>
        <taxon>Arthropoda</taxon>
        <taxon>Hexapoda</taxon>
        <taxon>Insecta</taxon>
        <taxon>Pterygota</taxon>
        <taxon>Neoptera</taxon>
        <taxon>Endopterygota</taxon>
        <taxon>Diptera</taxon>
        <taxon>Brachycera</taxon>
        <taxon>Muscomorpha</taxon>
        <taxon>Ephydroidea</taxon>
        <taxon>Drosophilidae</taxon>
        <taxon>Drosophila</taxon>
        <taxon>Sophophora</taxon>
    </lineage>
</organism>
<feature type="transmembrane region" description="Helical" evidence="1">
    <location>
        <begin position="106"/>
        <end position="125"/>
    </location>
</feature>
<feature type="transmembrane region" description="Helical" evidence="1">
    <location>
        <begin position="47"/>
        <end position="68"/>
    </location>
</feature>
<dbReference type="eggNOG" id="ENOG502T9G1">
    <property type="taxonomic scope" value="Eukaryota"/>
</dbReference>
<evidence type="ECO:0000313" key="2">
    <source>
        <dbReference type="EMBL" id="EDW77507.1"/>
    </source>
</evidence>
<reference evidence="2 3" key="1">
    <citation type="journal article" date="2007" name="Nature">
        <title>Evolution of genes and genomes on the Drosophila phylogeny.</title>
        <authorList>
            <consortium name="Drosophila 12 Genomes Consortium"/>
            <person name="Clark A.G."/>
            <person name="Eisen M.B."/>
            <person name="Smith D.R."/>
            <person name="Bergman C.M."/>
            <person name="Oliver B."/>
            <person name="Markow T.A."/>
            <person name="Kaufman T.C."/>
            <person name="Kellis M."/>
            <person name="Gelbart W."/>
            <person name="Iyer V.N."/>
            <person name="Pollard D.A."/>
            <person name="Sackton T.B."/>
            <person name="Larracuente A.M."/>
            <person name="Singh N.D."/>
            <person name="Abad J.P."/>
            <person name="Abt D.N."/>
            <person name="Adryan B."/>
            <person name="Aguade M."/>
            <person name="Akashi H."/>
            <person name="Anderson W.W."/>
            <person name="Aquadro C.F."/>
            <person name="Ardell D.H."/>
            <person name="Arguello R."/>
            <person name="Artieri C.G."/>
            <person name="Barbash D.A."/>
            <person name="Barker D."/>
            <person name="Barsanti P."/>
            <person name="Batterham P."/>
            <person name="Batzoglou S."/>
            <person name="Begun D."/>
            <person name="Bhutkar A."/>
            <person name="Blanco E."/>
            <person name="Bosak S.A."/>
            <person name="Bradley R.K."/>
            <person name="Brand A.D."/>
            <person name="Brent M.R."/>
            <person name="Brooks A.N."/>
            <person name="Brown R.H."/>
            <person name="Butlin R.K."/>
            <person name="Caggese C."/>
            <person name="Calvi B.R."/>
            <person name="Bernardo de Carvalho A."/>
            <person name="Caspi A."/>
            <person name="Castrezana S."/>
            <person name="Celniker S.E."/>
            <person name="Chang J.L."/>
            <person name="Chapple C."/>
            <person name="Chatterji S."/>
            <person name="Chinwalla A."/>
            <person name="Civetta A."/>
            <person name="Clifton S.W."/>
            <person name="Comeron J.M."/>
            <person name="Costello J.C."/>
            <person name="Coyne J.A."/>
            <person name="Daub J."/>
            <person name="David R.G."/>
            <person name="Delcher A.L."/>
            <person name="Delehaunty K."/>
            <person name="Do C.B."/>
            <person name="Ebling H."/>
            <person name="Edwards K."/>
            <person name="Eickbush T."/>
            <person name="Evans J.D."/>
            <person name="Filipski A."/>
            <person name="Findeiss S."/>
            <person name="Freyhult E."/>
            <person name="Fulton L."/>
            <person name="Fulton R."/>
            <person name="Garcia A.C."/>
            <person name="Gardiner A."/>
            <person name="Garfield D.A."/>
            <person name="Garvin B.E."/>
            <person name="Gibson G."/>
            <person name="Gilbert D."/>
            <person name="Gnerre S."/>
            <person name="Godfrey J."/>
            <person name="Good R."/>
            <person name="Gotea V."/>
            <person name="Gravely B."/>
            <person name="Greenberg A.J."/>
            <person name="Griffiths-Jones S."/>
            <person name="Gross S."/>
            <person name="Guigo R."/>
            <person name="Gustafson E.A."/>
            <person name="Haerty W."/>
            <person name="Hahn M.W."/>
            <person name="Halligan D.L."/>
            <person name="Halpern A.L."/>
            <person name="Halter G.M."/>
            <person name="Han M.V."/>
            <person name="Heger A."/>
            <person name="Hillier L."/>
            <person name="Hinrichs A.S."/>
            <person name="Holmes I."/>
            <person name="Hoskins R.A."/>
            <person name="Hubisz M.J."/>
            <person name="Hultmark D."/>
            <person name="Huntley M.A."/>
            <person name="Jaffe D.B."/>
            <person name="Jagadeeshan S."/>
            <person name="Jeck W.R."/>
            <person name="Johnson J."/>
            <person name="Jones C.D."/>
            <person name="Jordan W.C."/>
            <person name="Karpen G.H."/>
            <person name="Kataoka E."/>
            <person name="Keightley P.D."/>
            <person name="Kheradpour P."/>
            <person name="Kirkness E.F."/>
            <person name="Koerich L.B."/>
            <person name="Kristiansen K."/>
            <person name="Kudrna D."/>
            <person name="Kulathinal R.J."/>
            <person name="Kumar S."/>
            <person name="Kwok R."/>
            <person name="Lander E."/>
            <person name="Langley C.H."/>
            <person name="Lapoint R."/>
            <person name="Lazzaro B.P."/>
            <person name="Lee S.J."/>
            <person name="Levesque L."/>
            <person name="Li R."/>
            <person name="Lin C.F."/>
            <person name="Lin M.F."/>
            <person name="Lindblad-Toh K."/>
            <person name="Llopart A."/>
            <person name="Long M."/>
            <person name="Low L."/>
            <person name="Lozovsky E."/>
            <person name="Lu J."/>
            <person name="Luo M."/>
            <person name="Machado C.A."/>
            <person name="Makalowski W."/>
            <person name="Marzo M."/>
            <person name="Matsuda M."/>
            <person name="Matzkin L."/>
            <person name="McAllister B."/>
            <person name="McBride C.S."/>
            <person name="McKernan B."/>
            <person name="McKernan K."/>
            <person name="Mendez-Lago M."/>
            <person name="Minx P."/>
            <person name="Mollenhauer M.U."/>
            <person name="Montooth K."/>
            <person name="Mount S.M."/>
            <person name="Mu X."/>
            <person name="Myers E."/>
            <person name="Negre B."/>
            <person name="Newfeld S."/>
            <person name="Nielsen R."/>
            <person name="Noor M.A."/>
            <person name="O'Grady P."/>
            <person name="Pachter L."/>
            <person name="Papaceit M."/>
            <person name="Parisi M.J."/>
            <person name="Parisi M."/>
            <person name="Parts L."/>
            <person name="Pedersen J.S."/>
            <person name="Pesole G."/>
            <person name="Phillippy A.M."/>
            <person name="Ponting C.P."/>
            <person name="Pop M."/>
            <person name="Porcelli D."/>
            <person name="Powell J.R."/>
            <person name="Prohaska S."/>
            <person name="Pruitt K."/>
            <person name="Puig M."/>
            <person name="Quesneville H."/>
            <person name="Ram K.R."/>
            <person name="Rand D."/>
            <person name="Rasmussen M.D."/>
            <person name="Reed L.K."/>
            <person name="Reenan R."/>
            <person name="Reily A."/>
            <person name="Remington K.A."/>
            <person name="Rieger T.T."/>
            <person name="Ritchie M.G."/>
            <person name="Robin C."/>
            <person name="Rogers Y.H."/>
            <person name="Rohde C."/>
            <person name="Rozas J."/>
            <person name="Rubenfield M.J."/>
            <person name="Ruiz A."/>
            <person name="Russo S."/>
            <person name="Salzberg S.L."/>
            <person name="Sanchez-Gracia A."/>
            <person name="Saranga D.J."/>
            <person name="Sato H."/>
            <person name="Schaeffer S.W."/>
            <person name="Schatz M.C."/>
            <person name="Schlenke T."/>
            <person name="Schwartz R."/>
            <person name="Segarra C."/>
            <person name="Singh R.S."/>
            <person name="Sirot L."/>
            <person name="Sirota M."/>
            <person name="Sisneros N.B."/>
            <person name="Smith C.D."/>
            <person name="Smith T.F."/>
            <person name="Spieth J."/>
            <person name="Stage D.E."/>
            <person name="Stark A."/>
            <person name="Stephan W."/>
            <person name="Strausberg R.L."/>
            <person name="Strempel S."/>
            <person name="Sturgill D."/>
            <person name="Sutton G."/>
            <person name="Sutton G.G."/>
            <person name="Tao W."/>
            <person name="Teichmann S."/>
            <person name="Tobari Y.N."/>
            <person name="Tomimura Y."/>
            <person name="Tsolas J.M."/>
            <person name="Valente V.L."/>
            <person name="Venter E."/>
            <person name="Venter J.C."/>
            <person name="Vicario S."/>
            <person name="Vieira F.G."/>
            <person name="Vilella A.J."/>
            <person name="Villasante A."/>
            <person name="Walenz B."/>
            <person name="Wang J."/>
            <person name="Wasserman M."/>
            <person name="Watts T."/>
            <person name="Wilson D."/>
            <person name="Wilson R.K."/>
            <person name="Wing R.A."/>
            <person name="Wolfner M.F."/>
            <person name="Wong A."/>
            <person name="Wong G.K."/>
            <person name="Wu C.I."/>
            <person name="Wu G."/>
            <person name="Yamamoto D."/>
            <person name="Yang H.P."/>
            <person name="Yang S.P."/>
            <person name="Yorke J.A."/>
            <person name="Yoshida K."/>
            <person name="Zdobnov E."/>
            <person name="Zhang P."/>
            <person name="Zhang Y."/>
            <person name="Zimin A.V."/>
            <person name="Baldwin J."/>
            <person name="Abdouelleil A."/>
            <person name="Abdulkadir J."/>
            <person name="Abebe A."/>
            <person name="Abera B."/>
            <person name="Abreu J."/>
            <person name="Acer S.C."/>
            <person name="Aftuck L."/>
            <person name="Alexander A."/>
            <person name="An P."/>
            <person name="Anderson E."/>
            <person name="Anderson S."/>
            <person name="Arachi H."/>
            <person name="Azer M."/>
            <person name="Bachantsang P."/>
            <person name="Barry A."/>
            <person name="Bayul T."/>
            <person name="Berlin A."/>
            <person name="Bessette D."/>
            <person name="Bloom T."/>
            <person name="Blye J."/>
            <person name="Boguslavskiy L."/>
            <person name="Bonnet C."/>
            <person name="Boukhgalter B."/>
            <person name="Bourzgui I."/>
            <person name="Brown A."/>
            <person name="Cahill P."/>
            <person name="Channer S."/>
            <person name="Cheshatsang Y."/>
            <person name="Chuda L."/>
            <person name="Citroen M."/>
            <person name="Collymore A."/>
            <person name="Cooke P."/>
            <person name="Costello M."/>
            <person name="D'Aco K."/>
            <person name="Daza R."/>
            <person name="De Haan G."/>
            <person name="DeGray S."/>
            <person name="DeMaso C."/>
            <person name="Dhargay N."/>
            <person name="Dooley K."/>
            <person name="Dooley E."/>
            <person name="Doricent M."/>
            <person name="Dorje P."/>
            <person name="Dorjee K."/>
            <person name="Dupes A."/>
            <person name="Elong R."/>
            <person name="Falk J."/>
            <person name="Farina A."/>
            <person name="Faro S."/>
            <person name="Ferguson D."/>
            <person name="Fisher S."/>
            <person name="Foley C.D."/>
            <person name="Franke A."/>
            <person name="Friedrich D."/>
            <person name="Gadbois L."/>
            <person name="Gearin G."/>
            <person name="Gearin C.R."/>
            <person name="Giannoukos G."/>
            <person name="Goode T."/>
            <person name="Graham J."/>
            <person name="Grandbois E."/>
            <person name="Grewal S."/>
            <person name="Gyaltsen K."/>
            <person name="Hafez N."/>
            <person name="Hagos B."/>
            <person name="Hall J."/>
            <person name="Henson C."/>
            <person name="Hollinger A."/>
            <person name="Honan T."/>
            <person name="Huard M.D."/>
            <person name="Hughes L."/>
            <person name="Hurhula B."/>
            <person name="Husby M.E."/>
            <person name="Kamat A."/>
            <person name="Kanga B."/>
            <person name="Kashin S."/>
            <person name="Khazanovich D."/>
            <person name="Kisner P."/>
            <person name="Lance K."/>
            <person name="Lara M."/>
            <person name="Lee W."/>
            <person name="Lennon N."/>
            <person name="Letendre F."/>
            <person name="LeVine R."/>
            <person name="Lipovsky A."/>
            <person name="Liu X."/>
            <person name="Liu J."/>
            <person name="Liu S."/>
            <person name="Lokyitsang T."/>
            <person name="Lokyitsang Y."/>
            <person name="Lubonja R."/>
            <person name="Lui A."/>
            <person name="MacDonald P."/>
            <person name="Magnisalis V."/>
            <person name="Maru K."/>
            <person name="Matthews C."/>
            <person name="McCusker W."/>
            <person name="McDonough S."/>
            <person name="Mehta T."/>
            <person name="Meldrim J."/>
            <person name="Meneus L."/>
            <person name="Mihai O."/>
            <person name="Mihalev A."/>
            <person name="Mihova T."/>
            <person name="Mittelman R."/>
            <person name="Mlenga V."/>
            <person name="Montmayeur A."/>
            <person name="Mulrain L."/>
            <person name="Navidi A."/>
            <person name="Naylor J."/>
            <person name="Negash T."/>
            <person name="Nguyen T."/>
            <person name="Nguyen N."/>
            <person name="Nicol R."/>
            <person name="Norbu C."/>
            <person name="Norbu N."/>
            <person name="Novod N."/>
            <person name="O'Neill B."/>
            <person name="Osman S."/>
            <person name="Markiewicz E."/>
            <person name="Oyono O.L."/>
            <person name="Patti C."/>
            <person name="Phunkhang P."/>
            <person name="Pierre F."/>
            <person name="Priest M."/>
            <person name="Raghuraman S."/>
            <person name="Rege F."/>
            <person name="Reyes R."/>
            <person name="Rise C."/>
            <person name="Rogov P."/>
            <person name="Ross K."/>
            <person name="Ryan E."/>
            <person name="Settipalli S."/>
            <person name="Shea T."/>
            <person name="Sherpa N."/>
            <person name="Shi L."/>
            <person name="Shih D."/>
            <person name="Sparrow T."/>
            <person name="Spaulding J."/>
            <person name="Stalker J."/>
            <person name="Stange-Thomann N."/>
            <person name="Stavropoulos S."/>
            <person name="Stone C."/>
            <person name="Strader C."/>
            <person name="Tesfaye S."/>
            <person name="Thomson T."/>
            <person name="Thoulutsang Y."/>
            <person name="Thoulutsang D."/>
            <person name="Topham K."/>
            <person name="Topping I."/>
            <person name="Tsamla T."/>
            <person name="Vassiliev H."/>
            <person name="Vo A."/>
            <person name="Wangchuk T."/>
            <person name="Wangdi T."/>
            <person name="Weiand M."/>
            <person name="Wilkinson J."/>
            <person name="Wilson A."/>
            <person name="Yadav S."/>
            <person name="Young G."/>
            <person name="Yu Q."/>
            <person name="Zembek L."/>
            <person name="Zhong D."/>
            <person name="Zimmer A."/>
            <person name="Zwirko Z."/>
            <person name="Jaffe D.B."/>
            <person name="Alvarez P."/>
            <person name="Brockman W."/>
            <person name="Butler J."/>
            <person name="Chin C."/>
            <person name="Gnerre S."/>
            <person name="Grabherr M."/>
            <person name="Kleber M."/>
            <person name="Mauceli E."/>
            <person name="MacCallum I."/>
        </authorList>
    </citation>
    <scope>NUCLEOTIDE SEQUENCE [LARGE SCALE GENOMIC DNA]</scope>
    <source>
        <strain evidence="3">Tucson 14030-0811.24</strain>
    </source>
</reference>
<dbReference type="AlphaFoldDB" id="B4N094"/>
<keyword evidence="1" id="KW-0472">Membrane</keyword>
<accession>B4N094</accession>
<keyword evidence="3" id="KW-1185">Reference proteome</keyword>
<name>B4N094_DROWI</name>
<dbReference type="OMA" id="FQARFIC"/>
<keyword evidence="1" id="KW-1133">Transmembrane helix</keyword>
<dbReference type="OrthoDB" id="7869926at2759"/>
<dbReference type="PhylomeDB" id="B4N094"/>
<proteinExistence type="predicted"/>
<gene>
    <name evidence="2" type="primary">Dwil\GK24533</name>
    <name evidence="2" type="ORF">Dwil_GK24533</name>
</gene>
<feature type="transmembrane region" description="Helical" evidence="1">
    <location>
        <begin position="192"/>
        <end position="212"/>
    </location>
</feature>
<evidence type="ECO:0000313" key="3">
    <source>
        <dbReference type="Proteomes" id="UP000007798"/>
    </source>
</evidence>
<dbReference type="InParanoid" id="B4N094"/>
<feature type="transmembrane region" description="Helical" evidence="1">
    <location>
        <begin position="80"/>
        <end position="99"/>
    </location>
</feature>
<dbReference type="HOGENOM" id="CLU_075396_0_0_1"/>
<feature type="transmembrane region" description="Helical" evidence="1">
    <location>
        <begin position="163"/>
        <end position="186"/>
    </location>
</feature>